<dbReference type="EMBL" id="SJPH01000003">
    <property type="protein sequence ID" value="TWT46888.1"/>
    <property type="molecule type" value="Genomic_DNA"/>
</dbReference>
<evidence type="ECO:0000259" key="2">
    <source>
        <dbReference type="Pfam" id="PF01261"/>
    </source>
</evidence>
<dbReference type="Pfam" id="PF01261">
    <property type="entry name" value="AP_endonuc_2"/>
    <property type="match status" value="1"/>
</dbReference>
<dbReference type="PANTHER" id="PTHR12110:SF53">
    <property type="entry name" value="BLR5974 PROTEIN"/>
    <property type="match status" value="1"/>
</dbReference>
<feature type="region of interest" description="Disordered" evidence="1">
    <location>
        <begin position="1"/>
        <end position="29"/>
    </location>
</feature>
<reference evidence="3 4" key="1">
    <citation type="submission" date="2019-02" db="EMBL/GenBank/DDBJ databases">
        <title>Deep-cultivation of Planctomycetes and their phenomic and genomic characterization uncovers novel biology.</title>
        <authorList>
            <person name="Wiegand S."/>
            <person name="Jogler M."/>
            <person name="Boedeker C."/>
            <person name="Pinto D."/>
            <person name="Vollmers J."/>
            <person name="Rivas-Marin E."/>
            <person name="Kohn T."/>
            <person name="Peeters S.H."/>
            <person name="Heuer A."/>
            <person name="Rast P."/>
            <person name="Oberbeckmann S."/>
            <person name="Bunk B."/>
            <person name="Jeske O."/>
            <person name="Meyerdierks A."/>
            <person name="Storesund J.E."/>
            <person name="Kallscheuer N."/>
            <person name="Luecker S."/>
            <person name="Lage O.M."/>
            <person name="Pohl T."/>
            <person name="Merkel B.J."/>
            <person name="Hornburger P."/>
            <person name="Mueller R.-W."/>
            <person name="Bruemmer F."/>
            <person name="Labrenz M."/>
            <person name="Spormann A.M."/>
            <person name="Op Den Camp H."/>
            <person name="Overmann J."/>
            <person name="Amann R."/>
            <person name="Jetten M.S.M."/>
            <person name="Mascher T."/>
            <person name="Medema M.H."/>
            <person name="Devos D.P."/>
            <person name="Kaster A.-K."/>
            <person name="Ovreas L."/>
            <person name="Rohde M."/>
            <person name="Galperin M.Y."/>
            <person name="Jogler C."/>
        </authorList>
    </citation>
    <scope>NUCLEOTIDE SEQUENCE [LARGE SCALE GENOMIC DNA]</scope>
    <source>
        <strain evidence="3 4">Pla111</strain>
    </source>
</reference>
<comment type="caution">
    <text evidence="3">The sequence shown here is derived from an EMBL/GenBank/DDBJ whole genome shotgun (WGS) entry which is preliminary data.</text>
</comment>
<dbReference type="Proteomes" id="UP000318995">
    <property type="component" value="Unassembled WGS sequence"/>
</dbReference>
<proteinExistence type="predicted"/>
<dbReference type="AlphaFoldDB" id="A0A5C5W7M6"/>
<keyword evidence="3" id="KW-0413">Isomerase</keyword>
<evidence type="ECO:0000313" key="3">
    <source>
        <dbReference type="EMBL" id="TWT46888.1"/>
    </source>
</evidence>
<dbReference type="InterPro" id="IPR036237">
    <property type="entry name" value="Xyl_isomerase-like_sf"/>
</dbReference>
<dbReference type="PANTHER" id="PTHR12110">
    <property type="entry name" value="HYDROXYPYRUVATE ISOMERASE"/>
    <property type="match status" value="1"/>
</dbReference>
<dbReference type="GO" id="GO:0016853">
    <property type="term" value="F:isomerase activity"/>
    <property type="evidence" value="ECO:0007669"/>
    <property type="project" value="UniProtKB-KW"/>
</dbReference>
<dbReference type="InterPro" id="IPR013022">
    <property type="entry name" value="Xyl_isomerase-like_TIM-brl"/>
</dbReference>
<dbReference type="SUPFAM" id="SSF51658">
    <property type="entry name" value="Xylose isomerase-like"/>
    <property type="match status" value="1"/>
</dbReference>
<accession>A0A5C5W7M6</accession>
<evidence type="ECO:0000256" key="1">
    <source>
        <dbReference type="SAM" id="MobiDB-lite"/>
    </source>
</evidence>
<gene>
    <name evidence="3" type="ORF">Pla111_19900</name>
</gene>
<name>A0A5C5W7M6_9BACT</name>
<feature type="domain" description="Xylose isomerase-like TIM barrel" evidence="2">
    <location>
        <begin position="83"/>
        <end position="307"/>
    </location>
</feature>
<dbReference type="InterPro" id="IPR050312">
    <property type="entry name" value="IolE/XylAMocC-like"/>
</dbReference>
<keyword evidence="4" id="KW-1185">Reference proteome</keyword>
<evidence type="ECO:0000313" key="4">
    <source>
        <dbReference type="Proteomes" id="UP000318995"/>
    </source>
</evidence>
<organism evidence="3 4">
    <name type="scientific">Botrimarina hoheduenensis</name>
    <dbReference type="NCBI Taxonomy" id="2528000"/>
    <lineage>
        <taxon>Bacteria</taxon>
        <taxon>Pseudomonadati</taxon>
        <taxon>Planctomycetota</taxon>
        <taxon>Planctomycetia</taxon>
        <taxon>Pirellulales</taxon>
        <taxon>Lacipirellulaceae</taxon>
        <taxon>Botrimarina</taxon>
    </lineage>
</organism>
<dbReference type="RefSeq" id="WP_197524907.1">
    <property type="nucleotide sequence ID" value="NZ_SJPH01000003.1"/>
</dbReference>
<protein>
    <submittedName>
        <fullName evidence="3">Xylose isomerase-like TIM barrel</fullName>
    </submittedName>
</protein>
<dbReference type="Gene3D" id="3.20.20.150">
    <property type="entry name" value="Divalent-metal-dependent TIM barrel enzymes"/>
    <property type="match status" value="1"/>
</dbReference>
<sequence length="325" mass="35696">MTHDPAHSVSRDPHSSASRHPEDPAVNRPLLDRRGVLKAAVGSAGLMAFPGLVRAAETKAPPRRYCAFIKFVQQYSFDELSERIAAAGFDGVEATVRKEGYILPEEAPDRLPALVEALTKNGLELTVSTTDILRADQPHAEALLRTASQLGAPTYRLGFYRYDKHTDLRKQIANVNAAMVELAAMNHELGLNGVYQNHSGPDYVGAPVWDLPLILEGVSPREVGIAFDIRHATIEGGLAWPLHYRVAKPWLRVLYAKDFFWDGRKAEHAPMGQGLVDPKFYKQVAASGYDGAVSVHVEYLRKEGPEANMQALATDLKALKGLLEA</sequence>